<dbReference type="CDD" id="cd24032">
    <property type="entry name" value="ASKHA_NBD_TsaB"/>
    <property type="match status" value="1"/>
</dbReference>
<feature type="domain" description="Gcp-like" evidence="2">
    <location>
        <begin position="32"/>
        <end position="143"/>
    </location>
</feature>
<dbReference type="GO" id="GO:0061711">
    <property type="term" value="F:tRNA N(6)-L-threonylcarbamoyladenine synthase activity"/>
    <property type="evidence" value="ECO:0007669"/>
    <property type="project" value="UniProtKB-EC"/>
</dbReference>
<dbReference type="NCBIfam" id="TIGR03725">
    <property type="entry name" value="T6A_YeaZ"/>
    <property type="match status" value="1"/>
</dbReference>
<feature type="region of interest" description="Disordered" evidence="1">
    <location>
        <begin position="187"/>
        <end position="216"/>
    </location>
</feature>
<sequence>MTLVLAVDTSADVRVGLARDGEVLARRHVADTRAHLESLVPLIREALTEAGVGVPDLDLITVGLGPGPFTGLRVGIAAAQMLASVRNLPLHGVCSLDVVAAAAGRDDEYVVASDARRKELYWAHYRGAERLNGPHVSAPEDLPALPVIGPGVQAYADRLGDRPRPDGPTEIDAALMAALGTALPSAGTQPLYLRRPDAAEPTRRKSTLVRKRVRRR</sequence>
<dbReference type="RefSeq" id="WP_425310227.1">
    <property type="nucleotide sequence ID" value="NZ_CP154795.1"/>
</dbReference>
<dbReference type="EMBL" id="CP154795">
    <property type="protein sequence ID" value="XAN08799.1"/>
    <property type="molecule type" value="Genomic_DNA"/>
</dbReference>
<dbReference type="EC" id="2.3.1.234" evidence="3"/>
<dbReference type="Proteomes" id="UP001442841">
    <property type="component" value="Chromosome"/>
</dbReference>
<accession>A0ABZ3FUN4</accession>
<feature type="compositionally biased region" description="Basic and acidic residues" evidence="1">
    <location>
        <begin position="194"/>
        <end position="203"/>
    </location>
</feature>
<keyword evidence="3" id="KW-0012">Acyltransferase</keyword>
<dbReference type="SUPFAM" id="SSF53067">
    <property type="entry name" value="Actin-like ATPase domain"/>
    <property type="match status" value="2"/>
</dbReference>
<evidence type="ECO:0000313" key="3">
    <source>
        <dbReference type="EMBL" id="XAN08799.1"/>
    </source>
</evidence>
<evidence type="ECO:0000313" key="4">
    <source>
        <dbReference type="Proteomes" id="UP001442841"/>
    </source>
</evidence>
<keyword evidence="4" id="KW-1185">Reference proteome</keyword>
<dbReference type="PANTHER" id="PTHR11735:SF11">
    <property type="entry name" value="TRNA THREONYLCARBAMOYLADENOSINE BIOSYNTHESIS PROTEIN TSAB"/>
    <property type="match status" value="1"/>
</dbReference>
<gene>
    <name evidence="3" type="primary">tsaB</name>
    <name evidence="3" type="ORF">AADG42_16295</name>
</gene>
<dbReference type="InterPro" id="IPR043129">
    <property type="entry name" value="ATPase_NBD"/>
</dbReference>
<dbReference type="InterPro" id="IPR022496">
    <property type="entry name" value="T6A_TsaB"/>
</dbReference>
<dbReference type="Gene3D" id="3.30.420.40">
    <property type="match status" value="2"/>
</dbReference>
<evidence type="ECO:0000259" key="2">
    <source>
        <dbReference type="Pfam" id="PF00814"/>
    </source>
</evidence>
<reference evidence="3 4" key="1">
    <citation type="submission" date="2024-04" db="EMBL/GenBank/DDBJ databases">
        <title>Isolation of an actinomycete strain from pig manure.</title>
        <authorList>
            <person name="Gong T."/>
            <person name="Yu Z."/>
            <person name="An M."/>
            <person name="Wei C."/>
            <person name="Yang W."/>
            <person name="Liu L."/>
        </authorList>
    </citation>
    <scope>NUCLEOTIDE SEQUENCE [LARGE SCALE GENOMIC DNA]</scope>
    <source>
        <strain evidence="3 4">ZF39</strain>
    </source>
</reference>
<dbReference type="PANTHER" id="PTHR11735">
    <property type="entry name" value="TRNA N6-ADENOSINE THREONYLCARBAMOYLTRANSFERASE"/>
    <property type="match status" value="1"/>
</dbReference>
<keyword evidence="3" id="KW-0808">Transferase</keyword>
<protein>
    <submittedName>
        <fullName evidence="3">tRNA (Adenosine(37)-N6)-threonylcarbamoyltransferase complex dimerization subunit type 1 TsaB</fullName>
        <ecNumber evidence="3">2.3.1.234</ecNumber>
    </submittedName>
</protein>
<dbReference type="Pfam" id="PF00814">
    <property type="entry name" value="TsaD"/>
    <property type="match status" value="1"/>
</dbReference>
<dbReference type="InterPro" id="IPR000905">
    <property type="entry name" value="Gcp-like_dom"/>
</dbReference>
<organism evidence="3 4">
    <name type="scientific">Ammonicoccus fulvus</name>
    <dbReference type="NCBI Taxonomy" id="3138240"/>
    <lineage>
        <taxon>Bacteria</taxon>
        <taxon>Bacillati</taxon>
        <taxon>Actinomycetota</taxon>
        <taxon>Actinomycetes</taxon>
        <taxon>Propionibacteriales</taxon>
        <taxon>Propionibacteriaceae</taxon>
        <taxon>Ammonicoccus</taxon>
    </lineage>
</organism>
<proteinExistence type="predicted"/>
<evidence type="ECO:0000256" key="1">
    <source>
        <dbReference type="SAM" id="MobiDB-lite"/>
    </source>
</evidence>
<feature type="compositionally biased region" description="Basic residues" evidence="1">
    <location>
        <begin position="204"/>
        <end position="216"/>
    </location>
</feature>
<name>A0ABZ3FUN4_9ACTN</name>